<evidence type="ECO:0000256" key="3">
    <source>
        <dbReference type="ARBA" id="ARBA00022475"/>
    </source>
</evidence>
<evidence type="ECO:0000256" key="5">
    <source>
        <dbReference type="ARBA" id="ARBA00022989"/>
    </source>
</evidence>
<sequence length="446" mass="50514">MPKEGIFLGTAEYRGVTTKIYQKHEDRFRHMYVIGGSGSGKSEFIAAMAEQDIKAGFGVGVIDPHGDLVETILSTVPKERAEDVIIFDPSDYDRPLGLNMLEAPSKEMQDFVVGEMIAIFYKLFPPETMGPMFEHTMRNMMLTLMAEVDNPGTIAEIPRLITDPEYQKKWIAKVTDTAVRSYWENEVAKTSDFHKSEMFGYLTSKVGRFVENAMMRNIVGQTRSAFDFREVMDQKKILLVKLSKGKIGDINANLLGLIMVTKLQMAAMTRADQPKEERSDFFLYIDEFQNFITPSIATILSEARKYRLSLTIAHQYIAQLAPKGDTEIRDAVMGNVGTKLVGRTGVDDAEFLEKEFSPVFTAFDLMNVDKIHWNAKLLIDNTVSRPFVMKSPPMVVGNQKLADAIRQLARLKYGRDRTMVEQEILDRTRIETKPAPPPEQPKTRTV</sequence>
<evidence type="ECO:0000256" key="1">
    <source>
        <dbReference type="ARBA" id="ARBA00004651"/>
    </source>
</evidence>
<dbReference type="PANTHER" id="PTHR37937:SF1">
    <property type="entry name" value="CONJUGATIVE TRANSFER: DNA TRANSPORT"/>
    <property type="match status" value="1"/>
</dbReference>
<evidence type="ECO:0008006" key="10">
    <source>
        <dbReference type="Google" id="ProtNLM"/>
    </source>
</evidence>
<dbReference type="Pfam" id="PF02534">
    <property type="entry name" value="T4SS-DNA_transf"/>
    <property type="match status" value="1"/>
</dbReference>
<organism evidence="8 9">
    <name type="scientific">Candidatus Uhrbacteria bacterium RIFOXYC2_FULL_47_19</name>
    <dbReference type="NCBI Taxonomy" id="1802424"/>
    <lineage>
        <taxon>Bacteria</taxon>
        <taxon>Candidatus Uhriibacteriota</taxon>
    </lineage>
</organism>
<keyword evidence="4" id="KW-0812">Transmembrane</keyword>
<dbReference type="Gene3D" id="3.40.50.300">
    <property type="entry name" value="P-loop containing nucleotide triphosphate hydrolases"/>
    <property type="match status" value="2"/>
</dbReference>
<comment type="caution">
    <text evidence="8">The sequence shown here is derived from an EMBL/GenBank/DDBJ whole genome shotgun (WGS) entry which is preliminary data.</text>
</comment>
<dbReference type="CDD" id="cd01127">
    <property type="entry name" value="TrwB_TraG_TraD_VirD4"/>
    <property type="match status" value="1"/>
</dbReference>
<dbReference type="PANTHER" id="PTHR37937">
    <property type="entry name" value="CONJUGATIVE TRANSFER: DNA TRANSPORT"/>
    <property type="match status" value="1"/>
</dbReference>
<accession>A0A1F7WE17</accession>
<keyword evidence="5" id="KW-1133">Transmembrane helix</keyword>
<evidence type="ECO:0000256" key="2">
    <source>
        <dbReference type="ARBA" id="ARBA00008806"/>
    </source>
</evidence>
<dbReference type="STRING" id="1802424.A2480_02990"/>
<evidence type="ECO:0000256" key="4">
    <source>
        <dbReference type="ARBA" id="ARBA00022692"/>
    </source>
</evidence>
<name>A0A1F7WE17_9BACT</name>
<comment type="subcellular location">
    <subcellularLocation>
        <location evidence="1">Cell membrane</location>
        <topology evidence="1">Multi-pass membrane protein</topology>
    </subcellularLocation>
</comment>
<dbReference type="InterPro" id="IPR027417">
    <property type="entry name" value="P-loop_NTPase"/>
</dbReference>
<keyword evidence="6" id="KW-0472">Membrane</keyword>
<evidence type="ECO:0000256" key="7">
    <source>
        <dbReference type="SAM" id="MobiDB-lite"/>
    </source>
</evidence>
<dbReference type="Proteomes" id="UP000176988">
    <property type="component" value="Unassembled WGS sequence"/>
</dbReference>
<proteinExistence type="inferred from homology"/>
<evidence type="ECO:0000313" key="8">
    <source>
        <dbReference type="EMBL" id="OGM01033.1"/>
    </source>
</evidence>
<gene>
    <name evidence="8" type="ORF">A2480_02990</name>
</gene>
<dbReference type="InterPro" id="IPR003688">
    <property type="entry name" value="TraG/VirD4"/>
</dbReference>
<protein>
    <recommendedName>
        <fullName evidence="10">Type IV secretion system coupling protein TraD DNA-binding domain-containing protein</fullName>
    </recommendedName>
</protein>
<dbReference type="InterPro" id="IPR051539">
    <property type="entry name" value="T4SS-coupling_protein"/>
</dbReference>
<dbReference type="GO" id="GO:0005886">
    <property type="term" value="C:plasma membrane"/>
    <property type="evidence" value="ECO:0007669"/>
    <property type="project" value="UniProtKB-SubCell"/>
</dbReference>
<comment type="similarity">
    <text evidence="2">Belongs to the VirD4/TraG family.</text>
</comment>
<evidence type="ECO:0000313" key="9">
    <source>
        <dbReference type="Proteomes" id="UP000176988"/>
    </source>
</evidence>
<evidence type="ECO:0000256" key="6">
    <source>
        <dbReference type="ARBA" id="ARBA00023136"/>
    </source>
</evidence>
<feature type="region of interest" description="Disordered" evidence="7">
    <location>
        <begin position="427"/>
        <end position="446"/>
    </location>
</feature>
<dbReference type="AlphaFoldDB" id="A0A1F7WE17"/>
<keyword evidence="3" id="KW-1003">Cell membrane</keyword>
<reference evidence="8 9" key="1">
    <citation type="journal article" date="2016" name="Nat. Commun.">
        <title>Thousands of microbial genomes shed light on interconnected biogeochemical processes in an aquifer system.</title>
        <authorList>
            <person name="Anantharaman K."/>
            <person name="Brown C.T."/>
            <person name="Hug L.A."/>
            <person name="Sharon I."/>
            <person name="Castelle C.J."/>
            <person name="Probst A.J."/>
            <person name="Thomas B.C."/>
            <person name="Singh A."/>
            <person name="Wilkins M.J."/>
            <person name="Karaoz U."/>
            <person name="Brodie E.L."/>
            <person name="Williams K.H."/>
            <person name="Hubbard S.S."/>
            <person name="Banfield J.F."/>
        </authorList>
    </citation>
    <scope>NUCLEOTIDE SEQUENCE [LARGE SCALE GENOMIC DNA]</scope>
</reference>
<dbReference type="EMBL" id="MGFG01000020">
    <property type="protein sequence ID" value="OGM01033.1"/>
    <property type="molecule type" value="Genomic_DNA"/>
</dbReference>
<dbReference type="SUPFAM" id="SSF52540">
    <property type="entry name" value="P-loop containing nucleoside triphosphate hydrolases"/>
    <property type="match status" value="1"/>
</dbReference>